<evidence type="ECO:0000313" key="1">
    <source>
        <dbReference type="Proteomes" id="UP000095282"/>
    </source>
</evidence>
<proteinExistence type="predicted"/>
<reference evidence="2" key="1">
    <citation type="submission" date="2016-11" db="UniProtKB">
        <authorList>
            <consortium name="WormBaseParasite"/>
        </authorList>
    </citation>
    <scope>IDENTIFICATION</scope>
</reference>
<organism evidence="1 2">
    <name type="scientific">Caenorhabditis tropicalis</name>
    <dbReference type="NCBI Taxonomy" id="1561998"/>
    <lineage>
        <taxon>Eukaryota</taxon>
        <taxon>Metazoa</taxon>
        <taxon>Ecdysozoa</taxon>
        <taxon>Nematoda</taxon>
        <taxon>Chromadorea</taxon>
        <taxon>Rhabditida</taxon>
        <taxon>Rhabditina</taxon>
        <taxon>Rhabditomorpha</taxon>
        <taxon>Rhabditoidea</taxon>
        <taxon>Rhabditidae</taxon>
        <taxon>Peloderinae</taxon>
        <taxon>Caenorhabditis</taxon>
    </lineage>
</organism>
<protein>
    <submittedName>
        <fullName evidence="2">Kinesin motor domain-containing protein</fullName>
    </submittedName>
</protein>
<accession>A0A1I7T1X3</accession>
<evidence type="ECO:0000313" key="2">
    <source>
        <dbReference type="WBParaSite" id="Csp11.Scaffold470.g1630.t1"/>
    </source>
</evidence>
<sequence>MASIQTDGQAGRQNFVCMRASTETETSKSILFRCQNITGSEDTGTNIKARHPQILDTSEIQFLSRFSASKPHFHRPPGEV</sequence>
<dbReference type="WBParaSite" id="Csp11.Scaffold470.g1630.t1">
    <property type="protein sequence ID" value="Csp11.Scaffold470.g1630.t1"/>
    <property type="gene ID" value="Csp11.Scaffold470.g1630"/>
</dbReference>
<name>A0A1I7T1X3_9PELO</name>
<dbReference type="Proteomes" id="UP000095282">
    <property type="component" value="Unplaced"/>
</dbReference>
<dbReference type="AlphaFoldDB" id="A0A1I7T1X3"/>
<keyword evidence="1" id="KW-1185">Reference proteome</keyword>